<protein>
    <recommendedName>
        <fullName evidence="1">NADP-dependent oxidoreductase domain-containing protein</fullName>
    </recommendedName>
</protein>
<dbReference type="EMBL" id="CDMZ01005550">
    <property type="protein sequence ID" value="CEM53193.1"/>
    <property type="molecule type" value="Genomic_DNA"/>
</dbReference>
<sequence>MSGLNTFKVKTLAGIEMPRLVYGTAWKKETTTALVMEAVRQGFRGIDTACQPRHYREDLVGEAVDKLIQAGEIKREDIFLQTKYTPVGGQDMKSIPYDPKAPVEDQVKQSFAVSLKNLRTSYIDSLVMHSPMRTHEETMRVWRVFESFEKEGKVRQLGISNIYDPDRLKSLYEEAEVKPSVVQNRFYPDTGYDAEIRSFCLQKGIFYQSFWTLTANPHFLKHPVTQTVAKQRNWTPQQAFFRFVMDLGITPLTGTTDSTHMKEDLESITAPSLQSEEFKTLEKMLDPSFYRR</sequence>
<dbReference type="Pfam" id="PF00248">
    <property type="entry name" value="Aldo_ket_red"/>
    <property type="match status" value="1"/>
</dbReference>
<reference evidence="2" key="1">
    <citation type="submission" date="2014-11" db="EMBL/GenBank/DDBJ databases">
        <authorList>
            <person name="Otto D Thomas"/>
            <person name="Naeem Raeece"/>
        </authorList>
    </citation>
    <scope>NUCLEOTIDE SEQUENCE</scope>
</reference>
<gene>
    <name evidence="2" type="ORF">Cvel_1962</name>
</gene>
<dbReference type="AlphaFoldDB" id="A0A0G4I877"/>
<dbReference type="InterPro" id="IPR036812">
    <property type="entry name" value="NAD(P)_OxRdtase_dom_sf"/>
</dbReference>
<dbReference type="PANTHER" id="PTHR43827:SF8">
    <property type="entry name" value="ALDO_KETO REDUCTASE FAMILY PROTEIN"/>
    <property type="match status" value="1"/>
</dbReference>
<dbReference type="SUPFAM" id="SSF51430">
    <property type="entry name" value="NAD(P)-linked oxidoreductase"/>
    <property type="match status" value="1"/>
</dbReference>
<dbReference type="PANTHER" id="PTHR43827">
    <property type="entry name" value="2,5-DIKETO-D-GLUCONIC ACID REDUCTASE"/>
    <property type="match status" value="1"/>
</dbReference>
<dbReference type="InterPro" id="IPR023210">
    <property type="entry name" value="NADP_OxRdtase_dom"/>
</dbReference>
<name>A0A0G4I877_9ALVE</name>
<accession>A0A0G4I877</accession>
<dbReference type="VEuPathDB" id="CryptoDB:Cvel_1962"/>
<organism evidence="2">
    <name type="scientific">Chromera velia CCMP2878</name>
    <dbReference type="NCBI Taxonomy" id="1169474"/>
    <lineage>
        <taxon>Eukaryota</taxon>
        <taxon>Sar</taxon>
        <taxon>Alveolata</taxon>
        <taxon>Colpodellida</taxon>
        <taxon>Chromeraceae</taxon>
        <taxon>Chromera</taxon>
    </lineage>
</organism>
<feature type="domain" description="NADP-dependent oxidoreductase" evidence="1">
    <location>
        <begin position="26"/>
        <end position="205"/>
    </location>
</feature>
<dbReference type="PRINTS" id="PR00069">
    <property type="entry name" value="ALDKETRDTASE"/>
</dbReference>
<dbReference type="GO" id="GO:0016491">
    <property type="term" value="F:oxidoreductase activity"/>
    <property type="evidence" value="ECO:0007669"/>
    <property type="project" value="InterPro"/>
</dbReference>
<dbReference type="Gene3D" id="3.20.20.100">
    <property type="entry name" value="NADP-dependent oxidoreductase domain"/>
    <property type="match status" value="1"/>
</dbReference>
<evidence type="ECO:0000313" key="2">
    <source>
        <dbReference type="EMBL" id="CEM53193.1"/>
    </source>
</evidence>
<dbReference type="CDD" id="cd19071">
    <property type="entry name" value="AKR_AKR1-5-like"/>
    <property type="match status" value="1"/>
</dbReference>
<proteinExistence type="predicted"/>
<dbReference type="InterPro" id="IPR020471">
    <property type="entry name" value="AKR"/>
</dbReference>
<dbReference type="PhylomeDB" id="A0A0G4I877"/>
<evidence type="ECO:0000259" key="1">
    <source>
        <dbReference type="Pfam" id="PF00248"/>
    </source>
</evidence>